<dbReference type="Proteomes" id="UP001153331">
    <property type="component" value="Unassembled WGS sequence"/>
</dbReference>
<organism evidence="1 2">
    <name type="scientific">Boeremia exigua</name>
    <dbReference type="NCBI Taxonomy" id="749465"/>
    <lineage>
        <taxon>Eukaryota</taxon>
        <taxon>Fungi</taxon>
        <taxon>Dikarya</taxon>
        <taxon>Ascomycota</taxon>
        <taxon>Pezizomycotina</taxon>
        <taxon>Dothideomycetes</taxon>
        <taxon>Pleosporomycetidae</taxon>
        <taxon>Pleosporales</taxon>
        <taxon>Pleosporineae</taxon>
        <taxon>Didymellaceae</taxon>
        <taxon>Boeremia</taxon>
    </lineage>
</organism>
<reference evidence="1" key="1">
    <citation type="submission" date="2022-11" db="EMBL/GenBank/DDBJ databases">
        <title>Genome Sequence of Boeremia exigua.</title>
        <authorList>
            <person name="Buettner E."/>
        </authorList>
    </citation>
    <scope>NUCLEOTIDE SEQUENCE</scope>
    <source>
        <strain evidence="1">CU02</strain>
    </source>
</reference>
<gene>
    <name evidence="1" type="ORF">OPT61_g10137</name>
</gene>
<protein>
    <submittedName>
        <fullName evidence="1">Uncharacterized protein</fullName>
    </submittedName>
</protein>
<sequence length="197" mass="20522">MSAMVFSGVSGGSLLMSGFFVPAQMQNYAPSAVELNCGGMPPQVAVQDPAAVASTRIHFQSTQSELQLLQGSIPQSVSAYEKIAATQGLSAAQINQLQTVDNTPQGGHCEFDGQDFVSGVQTMLTSYSNVVQGGNGVVTGIGAPSTGQVTTGVVGNENLQFVGGRKRDEESMVVARWAQDVVEEDDVALLACDRTSC</sequence>
<evidence type="ECO:0000313" key="2">
    <source>
        <dbReference type="Proteomes" id="UP001153331"/>
    </source>
</evidence>
<comment type="caution">
    <text evidence="1">The sequence shown here is derived from an EMBL/GenBank/DDBJ whole genome shotgun (WGS) entry which is preliminary data.</text>
</comment>
<proteinExistence type="predicted"/>
<keyword evidence="2" id="KW-1185">Reference proteome</keyword>
<accession>A0ACC2HRP6</accession>
<dbReference type="EMBL" id="JAPHNI010001476">
    <property type="protein sequence ID" value="KAJ8105503.1"/>
    <property type="molecule type" value="Genomic_DNA"/>
</dbReference>
<evidence type="ECO:0000313" key="1">
    <source>
        <dbReference type="EMBL" id="KAJ8105503.1"/>
    </source>
</evidence>
<name>A0ACC2HRP6_9PLEO</name>